<dbReference type="SMART" id="SM00028">
    <property type="entry name" value="TPR"/>
    <property type="match status" value="5"/>
</dbReference>
<keyword evidence="1" id="KW-0677">Repeat</keyword>
<protein>
    <submittedName>
        <fullName evidence="6">Tetratricopeptide TPR_2 repeat protein</fullName>
    </submittedName>
</protein>
<feature type="compositionally biased region" description="Low complexity" evidence="4">
    <location>
        <begin position="306"/>
        <end position="320"/>
    </location>
</feature>
<evidence type="ECO:0000313" key="6">
    <source>
        <dbReference type="EMBL" id="EFL50303.1"/>
    </source>
</evidence>
<dbReference type="InterPro" id="IPR019734">
    <property type="entry name" value="TPR_rpt"/>
</dbReference>
<feature type="compositionally biased region" description="Pro residues" evidence="4">
    <location>
        <begin position="165"/>
        <end position="181"/>
    </location>
</feature>
<dbReference type="AlphaFoldDB" id="E1JZE3"/>
<dbReference type="Pfam" id="PF13432">
    <property type="entry name" value="TPR_16"/>
    <property type="match status" value="1"/>
</dbReference>
<dbReference type="eggNOG" id="COG1729">
    <property type="taxonomic scope" value="Bacteria"/>
</dbReference>
<dbReference type="EMBL" id="AECZ01000022">
    <property type="protein sequence ID" value="EFL50303.1"/>
    <property type="molecule type" value="Genomic_DNA"/>
</dbReference>
<feature type="region of interest" description="Disordered" evidence="4">
    <location>
        <begin position="132"/>
        <end position="213"/>
    </location>
</feature>
<dbReference type="PANTHER" id="PTHR45586">
    <property type="entry name" value="TPR REPEAT-CONTAINING PROTEIN PA4667"/>
    <property type="match status" value="1"/>
</dbReference>
<keyword evidence="2 3" id="KW-0802">TPR repeat</keyword>
<feature type="compositionally biased region" description="Low complexity" evidence="4">
    <location>
        <begin position="253"/>
        <end position="266"/>
    </location>
</feature>
<accession>E1JZE3</accession>
<dbReference type="RefSeq" id="WP_005995199.1">
    <property type="nucleotide sequence ID" value="NZ_AECZ01000022.1"/>
</dbReference>
<name>E1JZE3_SOLFR</name>
<sequence length="1000" mass="109732" precursor="true">MSLTLRAGFRRLFLAALLVALCAGTARALSVSTVTRPDTDSLIFQFSRPGAYPTIARTGPAEITLTFPPGILAKEEKPEAVDFKSSRLIEALREKGDTLVVRLKTDAFGFVGWPQGEQELKLQVYRDPAGANWTASPRAQQGPDTMSPSRAAPAPQTSSALKLPVTPPSNKPGPLHLPPLPATLTDKKGPERARPGGPLPPPERAGKAPDAPKEPFYAVPYSLRATVMHVSADKSPTLRPTGMEAPALANARTPSALAPATPSTTPGGSGAGEYRVKLPPIPPAVAAAGESRGAVTPPGTPPPAPNKTAAAPPSDAAHGATPHGDVAKAEAPAGKPHGAEGETPPPVEEDHDANVLIAAQAEKLAGNYETAKNMLINLKNAPGLKPELREETLHTLAGLYIDMYKDDPVAHYDEIQGALLEAMNANTNSYRVPEALLQLGMLNLRAGNLPEAKGYFNVLTRKYPTDANVPLINFYWGEYYFDRGEYKKAAKEYKDLIEKFPESKYVREGAMGLSKTLVRLGQYKEASQIADYINKRWPRYYVEFPTILRIDGDIAYKNGDFKKARDDYLTFYNMTPKAKDTDLVLARLGDIYAKLGKRPAAVDFYNMAVKDYPNQEGGLIAKMRLAEQGVHDQPTVSEMFSLFDKPQQESPETIYEGIIRDHPNSPLAPLAQIKLAMWHLYRQNYPESLKAAARFLERYPKNELAPKAEEVAVTAFEKMAGDLIDHKDYPRLVAAYKDNPVLAANRGLLSDKTRLGLALAYLRTGDERSALAEALPFIGPRENDNGNMALALTMNVYRKEKAWRDIVELAKKVRNWKFGPTRRRELEYDVAEALENLGDSTRARALWQRLAGDELLETEKRCYAMYFMAKSAMAGKDLERAELYAGQAAFMFKETGQDPDKRKASLNILVEATRGLGQYNKALKWAEEYASLCKEGDDDWASNRLRIAAIQRAMGDAEGWRKTLTALRDAAPNSFYGRMAASDLATSGLQQSLNALTQKP</sequence>
<dbReference type="STRING" id="596151.DesfrDRAFT_2993"/>
<dbReference type="Gene3D" id="1.25.40.10">
    <property type="entry name" value="Tetratricopeptide repeat domain"/>
    <property type="match status" value="3"/>
</dbReference>
<feature type="signal peptide" evidence="5">
    <location>
        <begin position="1"/>
        <end position="28"/>
    </location>
</feature>
<evidence type="ECO:0000256" key="1">
    <source>
        <dbReference type="ARBA" id="ARBA00022737"/>
    </source>
</evidence>
<evidence type="ECO:0000256" key="2">
    <source>
        <dbReference type="ARBA" id="ARBA00022803"/>
    </source>
</evidence>
<comment type="caution">
    <text evidence="6">The sequence shown here is derived from an EMBL/GenBank/DDBJ whole genome shotgun (WGS) entry which is preliminary data.</text>
</comment>
<reference evidence="6 7" key="1">
    <citation type="submission" date="2010-08" db="EMBL/GenBank/DDBJ databases">
        <title>The draft genome of Desulfovibrio fructosovorans JJ.</title>
        <authorList>
            <consortium name="US DOE Joint Genome Institute (JGI-PGF)"/>
            <person name="Lucas S."/>
            <person name="Copeland A."/>
            <person name="Lapidus A."/>
            <person name="Cheng J.-F."/>
            <person name="Bruce D."/>
            <person name="Goodwin L."/>
            <person name="Pitluck S."/>
            <person name="Land M.L."/>
            <person name="Hauser L."/>
            <person name="Chang Y.-J."/>
            <person name="Jeffries C."/>
            <person name="Wall J.D."/>
            <person name="Stahl D.A."/>
            <person name="Arkin A.P."/>
            <person name="Dehal P."/>
            <person name="Stolyar S.M."/>
            <person name="Hazen T.C."/>
            <person name="Woyke T.J."/>
        </authorList>
    </citation>
    <scope>NUCLEOTIDE SEQUENCE [LARGE SCALE GENOMIC DNA]</scope>
    <source>
        <strain evidence="6 7">JJ</strain>
    </source>
</reference>
<evidence type="ECO:0000313" key="7">
    <source>
        <dbReference type="Proteomes" id="UP000006250"/>
    </source>
</evidence>
<organism evidence="6 7">
    <name type="scientific">Solidesulfovibrio fructosivorans JJ]</name>
    <dbReference type="NCBI Taxonomy" id="596151"/>
    <lineage>
        <taxon>Bacteria</taxon>
        <taxon>Pseudomonadati</taxon>
        <taxon>Thermodesulfobacteriota</taxon>
        <taxon>Desulfovibrionia</taxon>
        <taxon>Desulfovibrionales</taxon>
        <taxon>Desulfovibrionaceae</taxon>
        <taxon>Solidesulfovibrio</taxon>
    </lineage>
</organism>
<dbReference type="Pfam" id="PF13174">
    <property type="entry name" value="TPR_6"/>
    <property type="match status" value="2"/>
</dbReference>
<dbReference type="eggNOG" id="COG0457">
    <property type="taxonomic scope" value="Bacteria"/>
</dbReference>
<feature type="repeat" description="TPR" evidence="3">
    <location>
        <begin position="470"/>
        <end position="503"/>
    </location>
</feature>
<gene>
    <name evidence="6" type="ORF">DesfrDRAFT_2993</name>
</gene>
<keyword evidence="7" id="KW-1185">Reference proteome</keyword>
<dbReference type="PANTHER" id="PTHR45586:SF1">
    <property type="entry name" value="LIPOPOLYSACCHARIDE ASSEMBLY PROTEIN B"/>
    <property type="match status" value="1"/>
</dbReference>
<feature type="compositionally biased region" description="Basic and acidic residues" evidence="4">
    <location>
        <begin position="204"/>
        <end position="213"/>
    </location>
</feature>
<feature type="region of interest" description="Disordered" evidence="4">
    <location>
        <begin position="251"/>
        <end position="349"/>
    </location>
</feature>
<feature type="compositionally biased region" description="Polar residues" evidence="4">
    <location>
        <begin position="133"/>
        <end position="148"/>
    </location>
</feature>
<feature type="compositionally biased region" description="Basic and acidic residues" evidence="4">
    <location>
        <begin position="185"/>
        <end position="194"/>
    </location>
</feature>
<dbReference type="SUPFAM" id="SSF48452">
    <property type="entry name" value="TPR-like"/>
    <property type="match status" value="1"/>
</dbReference>
<feature type="chain" id="PRO_5003148336" evidence="5">
    <location>
        <begin position="29"/>
        <end position="1000"/>
    </location>
</feature>
<evidence type="ECO:0000256" key="5">
    <source>
        <dbReference type="SAM" id="SignalP"/>
    </source>
</evidence>
<evidence type="ECO:0000256" key="4">
    <source>
        <dbReference type="SAM" id="MobiDB-lite"/>
    </source>
</evidence>
<evidence type="ECO:0000256" key="3">
    <source>
        <dbReference type="PROSITE-ProRule" id="PRU00339"/>
    </source>
</evidence>
<keyword evidence="5" id="KW-0732">Signal</keyword>
<dbReference type="InterPro" id="IPR011990">
    <property type="entry name" value="TPR-like_helical_dom_sf"/>
</dbReference>
<feature type="repeat" description="TPR" evidence="3">
    <location>
        <begin position="582"/>
        <end position="615"/>
    </location>
</feature>
<proteinExistence type="predicted"/>
<dbReference type="Proteomes" id="UP000006250">
    <property type="component" value="Unassembled WGS sequence"/>
</dbReference>
<dbReference type="PROSITE" id="PS50005">
    <property type="entry name" value="TPR"/>
    <property type="match status" value="2"/>
</dbReference>
<dbReference type="InterPro" id="IPR051012">
    <property type="entry name" value="CellSynth/LPSAsmb/PSIAsmb"/>
</dbReference>